<evidence type="ECO:0000256" key="1">
    <source>
        <dbReference type="SAM" id="SignalP"/>
    </source>
</evidence>
<sequence>MTPRFLAVLIALTILIGCSITTNQPSQPEASQPAVKQLTLYTAKDCFSSMVNLAQRWDPGAMPFHMESEFNTETTGQDGKATVWRGFFASRTRGTMKTIACSGSYLPSSPARGFTDSPETPYAPNIPALMFDPSYLLTDSDKAFTATLDHGGSALIKKDPKQPVIYSLDWEPKKKQLQWLVIYGKTGADRQGLAVVDARTGAFIGAK</sequence>
<dbReference type="Proteomes" id="UP000238701">
    <property type="component" value="Unassembled WGS sequence"/>
</dbReference>
<proteinExistence type="predicted"/>
<protein>
    <recommendedName>
        <fullName evidence="4">Lipoprotein</fullName>
    </recommendedName>
</protein>
<name>A0A2U3LCC4_9BACT</name>
<evidence type="ECO:0008006" key="4">
    <source>
        <dbReference type="Google" id="ProtNLM"/>
    </source>
</evidence>
<dbReference type="EMBL" id="OMOD01000190">
    <property type="protein sequence ID" value="SPF49480.1"/>
    <property type="molecule type" value="Genomic_DNA"/>
</dbReference>
<gene>
    <name evidence="2" type="ORF">SBA1_910028</name>
</gene>
<dbReference type="PROSITE" id="PS51257">
    <property type="entry name" value="PROKAR_LIPOPROTEIN"/>
    <property type="match status" value="1"/>
</dbReference>
<accession>A0A2U3LCC4</accession>
<organism evidence="2 3">
    <name type="scientific">Candidatus Sulfotelmatobacter kueseliae</name>
    <dbReference type="NCBI Taxonomy" id="2042962"/>
    <lineage>
        <taxon>Bacteria</taxon>
        <taxon>Pseudomonadati</taxon>
        <taxon>Acidobacteriota</taxon>
        <taxon>Terriglobia</taxon>
        <taxon>Terriglobales</taxon>
        <taxon>Candidatus Korobacteraceae</taxon>
        <taxon>Candidatus Sulfotelmatobacter</taxon>
    </lineage>
</organism>
<feature type="chain" id="PRO_5015446796" description="Lipoprotein" evidence="1">
    <location>
        <begin position="24"/>
        <end position="207"/>
    </location>
</feature>
<dbReference type="AlphaFoldDB" id="A0A2U3LCC4"/>
<evidence type="ECO:0000313" key="3">
    <source>
        <dbReference type="Proteomes" id="UP000238701"/>
    </source>
</evidence>
<reference evidence="3" key="1">
    <citation type="submission" date="2018-02" db="EMBL/GenBank/DDBJ databases">
        <authorList>
            <person name="Hausmann B."/>
        </authorList>
    </citation>
    <scope>NUCLEOTIDE SEQUENCE [LARGE SCALE GENOMIC DNA]</scope>
    <source>
        <strain evidence="3">Peat soil MAG SbA1</strain>
    </source>
</reference>
<evidence type="ECO:0000313" key="2">
    <source>
        <dbReference type="EMBL" id="SPF49480.1"/>
    </source>
</evidence>
<keyword evidence="1" id="KW-0732">Signal</keyword>
<feature type="signal peptide" evidence="1">
    <location>
        <begin position="1"/>
        <end position="23"/>
    </location>
</feature>